<feature type="region of interest" description="Disordered" evidence="1">
    <location>
        <begin position="1"/>
        <end position="29"/>
    </location>
</feature>
<keyword evidence="2" id="KW-0540">Nuclease</keyword>
<sequence length="156" mass="17170">VAPEPQAGFRQPSTTGLPTPCDVGDSGAGGLDMMDITTCPASTPMPEEISDTVHERAHLSSPFASRTLAVRENVSGEGRLKQARCSSAGILDWRGRIQPETLRYKWSKTKFGGHTYLKKWYRPNLRSAGSSAGRKRPKTAPSTTKERWKTEKVKKI</sequence>
<evidence type="ECO:0000313" key="2">
    <source>
        <dbReference type="EMBL" id="GFN95828.1"/>
    </source>
</evidence>
<accession>A0AAV3ZPL0</accession>
<feature type="non-terminal residue" evidence="2">
    <location>
        <position position="1"/>
    </location>
</feature>
<keyword evidence="2" id="KW-0255">Endonuclease</keyword>
<organism evidence="2 3">
    <name type="scientific">Plakobranchus ocellatus</name>
    <dbReference type="NCBI Taxonomy" id="259542"/>
    <lineage>
        <taxon>Eukaryota</taxon>
        <taxon>Metazoa</taxon>
        <taxon>Spiralia</taxon>
        <taxon>Lophotrochozoa</taxon>
        <taxon>Mollusca</taxon>
        <taxon>Gastropoda</taxon>
        <taxon>Heterobranchia</taxon>
        <taxon>Euthyneura</taxon>
        <taxon>Panpulmonata</taxon>
        <taxon>Sacoglossa</taxon>
        <taxon>Placobranchoidea</taxon>
        <taxon>Plakobranchidae</taxon>
        <taxon>Plakobranchus</taxon>
    </lineage>
</organism>
<reference evidence="2 3" key="1">
    <citation type="journal article" date="2021" name="Elife">
        <title>Chloroplast acquisition without the gene transfer in kleptoplastic sea slugs, Plakobranchus ocellatus.</title>
        <authorList>
            <person name="Maeda T."/>
            <person name="Takahashi S."/>
            <person name="Yoshida T."/>
            <person name="Shimamura S."/>
            <person name="Takaki Y."/>
            <person name="Nagai Y."/>
            <person name="Toyoda A."/>
            <person name="Suzuki Y."/>
            <person name="Arimoto A."/>
            <person name="Ishii H."/>
            <person name="Satoh N."/>
            <person name="Nishiyama T."/>
            <person name="Hasebe M."/>
            <person name="Maruyama T."/>
            <person name="Minagawa J."/>
            <person name="Obokata J."/>
            <person name="Shigenobu S."/>
        </authorList>
    </citation>
    <scope>NUCLEOTIDE SEQUENCE [LARGE SCALE GENOMIC DNA]</scope>
</reference>
<keyword evidence="3" id="KW-1185">Reference proteome</keyword>
<proteinExistence type="predicted"/>
<dbReference type="GO" id="GO:0004519">
    <property type="term" value="F:endonuclease activity"/>
    <property type="evidence" value="ECO:0007669"/>
    <property type="project" value="UniProtKB-KW"/>
</dbReference>
<name>A0AAV3ZPL0_9GAST</name>
<feature type="compositionally biased region" description="Basic and acidic residues" evidence="1">
    <location>
        <begin position="144"/>
        <end position="156"/>
    </location>
</feature>
<dbReference type="EMBL" id="BLXT01002547">
    <property type="protein sequence ID" value="GFN95828.1"/>
    <property type="molecule type" value="Genomic_DNA"/>
</dbReference>
<evidence type="ECO:0000313" key="3">
    <source>
        <dbReference type="Proteomes" id="UP000735302"/>
    </source>
</evidence>
<evidence type="ECO:0000256" key="1">
    <source>
        <dbReference type="SAM" id="MobiDB-lite"/>
    </source>
</evidence>
<dbReference type="AlphaFoldDB" id="A0AAV3ZPL0"/>
<gene>
    <name evidence="2" type="ORF">PoB_002233400</name>
</gene>
<comment type="caution">
    <text evidence="2">The sequence shown here is derived from an EMBL/GenBank/DDBJ whole genome shotgun (WGS) entry which is preliminary data.</text>
</comment>
<keyword evidence="2" id="KW-0378">Hydrolase</keyword>
<feature type="region of interest" description="Disordered" evidence="1">
    <location>
        <begin position="126"/>
        <end position="156"/>
    </location>
</feature>
<protein>
    <submittedName>
        <fullName evidence="2">Structure-specific endonuclease subunit slx4</fullName>
    </submittedName>
</protein>
<dbReference type="Proteomes" id="UP000735302">
    <property type="component" value="Unassembled WGS sequence"/>
</dbReference>